<reference evidence="10" key="1">
    <citation type="submission" date="2014-03" db="EMBL/GenBank/DDBJ databases">
        <authorList>
            <person name="Aksoy S."/>
            <person name="Warren W."/>
            <person name="Wilson R.K."/>
        </authorList>
    </citation>
    <scope>NUCLEOTIDE SEQUENCE [LARGE SCALE GENOMIC DNA]</scope>
    <source>
        <strain evidence="10">IAEA</strain>
    </source>
</reference>
<dbReference type="SUPFAM" id="SSF57667">
    <property type="entry name" value="beta-beta-alpha zinc fingers"/>
    <property type="match status" value="2"/>
</dbReference>
<keyword evidence="3" id="KW-0677">Repeat</keyword>
<dbReference type="Gene3D" id="3.30.160.60">
    <property type="entry name" value="Classic Zinc Finger"/>
    <property type="match status" value="3"/>
</dbReference>
<reference evidence="9" key="2">
    <citation type="submission" date="2020-05" db="UniProtKB">
        <authorList>
            <consortium name="EnsemblMetazoa"/>
        </authorList>
    </citation>
    <scope>IDENTIFICATION</scope>
    <source>
        <strain evidence="9">IAEA</strain>
    </source>
</reference>
<feature type="domain" description="C2H2-type" evidence="8">
    <location>
        <begin position="758"/>
        <end position="786"/>
    </location>
</feature>
<evidence type="ECO:0000256" key="2">
    <source>
        <dbReference type="ARBA" id="ARBA00022723"/>
    </source>
</evidence>
<keyword evidence="2" id="KW-0479">Metal-binding</keyword>
<keyword evidence="4 7" id="KW-0863">Zinc-finger</keyword>
<evidence type="ECO:0000313" key="9">
    <source>
        <dbReference type="EnsemblMetazoa" id="GBRI035354-PA"/>
    </source>
</evidence>
<proteinExistence type="predicted"/>
<dbReference type="InterPro" id="IPR036236">
    <property type="entry name" value="Znf_C2H2_sf"/>
</dbReference>
<feature type="domain" description="C2H2-type" evidence="8">
    <location>
        <begin position="880"/>
        <end position="908"/>
    </location>
</feature>
<name>A0A1A9WWU4_9MUSC</name>
<evidence type="ECO:0000256" key="3">
    <source>
        <dbReference type="ARBA" id="ARBA00022737"/>
    </source>
</evidence>
<comment type="subcellular location">
    <subcellularLocation>
        <location evidence="1">Nucleus</location>
    </subcellularLocation>
</comment>
<dbReference type="GO" id="GO:0008270">
    <property type="term" value="F:zinc ion binding"/>
    <property type="evidence" value="ECO:0007669"/>
    <property type="project" value="UniProtKB-KW"/>
</dbReference>
<dbReference type="InterPro" id="IPR050888">
    <property type="entry name" value="ZnF_C2H2-type_TF"/>
</dbReference>
<accession>A0A1A9WWU4</accession>
<dbReference type="Proteomes" id="UP000091820">
    <property type="component" value="Unassembled WGS sequence"/>
</dbReference>
<dbReference type="PANTHER" id="PTHR24406">
    <property type="entry name" value="TRANSCRIPTIONAL REPRESSOR CTCFL-RELATED"/>
    <property type="match status" value="1"/>
</dbReference>
<protein>
    <recommendedName>
        <fullName evidence="8">C2H2-type domain-containing protein</fullName>
    </recommendedName>
</protein>
<evidence type="ECO:0000256" key="1">
    <source>
        <dbReference type="ARBA" id="ARBA00004123"/>
    </source>
</evidence>
<evidence type="ECO:0000256" key="7">
    <source>
        <dbReference type="PROSITE-ProRule" id="PRU00042"/>
    </source>
</evidence>
<dbReference type="GO" id="GO:0005634">
    <property type="term" value="C:nucleus"/>
    <property type="evidence" value="ECO:0007669"/>
    <property type="project" value="UniProtKB-SubCell"/>
</dbReference>
<keyword evidence="10" id="KW-1185">Reference proteome</keyword>
<dbReference type="VEuPathDB" id="VectorBase:GBRI035354"/>
<dbReference type="InterPro" id="IPR013087">
    <property type="entry name" value="Znf_C2H2_type"/>
</dbReference>
<feature type="domain" description="C2H2-type" evidence="8">
    <location>
        <begin position="849"/>
        <end position="877"/>
    </location>
</feature>
<evidence type="ECO:0000256" key="4">
    <source>
        <dbReference type="ARBA" id="ARBA00022771"/>
    </source>
</evidence>
<evidence type="ECO:0000259" key="8">
    <source>
        <dbReference type="PROSITE" id="PS50157"/>
    </source>
</evidence>
<keyword evidence="5" id="KW-0862">Zinc</keyword>
<dbReference type="STRING" id="37001.A0A1A9WWU4"/>
<sequence length="1021" mass="118520">MEKGIGCISIDEDEMKFSQTPLYADAILPDVGINTLEQSTDSSRLIMTKCSKTLQIRVLDNKNRNADTTEVFVNTPAEIRKCQKAPIQQRKHNLKIIQMPHVKFNLAELKTSTNALRCDKEGKSLPSEVIEKNPDAFNKALVIDSTAQKFYLKPKTTQDKNILQIVEIKPHSMPPNNNKVKSTKIVKNQITCTQNKSVKHNASTTTTSLETPKAIVDISRSKTIARDINIAKPIITTLDCLWVKKPKKQVNTAAIVKTSCRTLPGEKVIPVKKFSDLDSLTERHNNVEAINTEENEELQNFFEDPLTCSESLIAEASYQFNKEIPRLSAKSTQTDLSLHNLSGLINYDKMNDEFIMNCFYCSKQFSIYYSVDFEEHVKKEHYIDEIFYNNNELLSDIIMLPIRETNVSIDDSSSNLQEIDDILSDTNIESVNEDVILNETGIEMEYENTETKRIDEQKLLLETSNGNIFPEEHNEDFEGQETILSSVEIEIINANSTEHHELDASDSLDESSFMRKSTAKKIPNKRKLPDNERVATESILSSDEIFPIDVEEDDVPKPTNGNGIIFGVTNRAIVMDFLSLLQDCSALWGSKTAISPDIHGKYIQYICDRLNEKWELKIKIEEIQTTLERIMLWFDRNLKMVQTVDELPLTPTYSEYFEKCLQLPTKNSLLKARVKAYMSWRTILLNKSKELKIKKKRRWNPQECDICGKIEKSAHHLKAHKTYHEPPQIKCTMCPRMFYRKHVMQQHIVSQHLNRLDWICDFCGKQFRTQTRLHIHRKTEHLNMWEVCVVCNYRCSSKTTLMAHQLRRHVPRIGERRKRIESVNRNKVHCREYIEWRKTANRRPDKRFYGCFECKIPFDTCKDLKDHNQKAHPRSEPFTFKCKLCSKSIVCRRNVMPHYRGVHKLPKEDAIRYYQESWKEVEQLLHENTASFTKKPIATLSNAEKTQLACAKLKEDDYINHENGLHSDTCYENALDECVMQTSFEEDEENANKVLFFVEEENESYETLTDLKVEIHLENRI</sequence>
<organism evidence="9 10">
    <name type="scientific">Glossina brevipalpis</name>
    <dbReference type="NCBI Taxonomy" id="37001"/>
    <lineage>
        <taxon>Eukaryota</taxon>
        <taxon>Metazoa</taxon>
        <taxon>Ecdysozoa</taxon>
        <taxon>Arthropoda</taxon>
        <taxon>Hexapoda</taxon>
        <taxon>Insecta</taxon>
        <taxon>Pterygota</taxon>
        <taxon>Neoptera</taxon>
        <taxon>Endopterygota</taxon>
        <taxon>Diptera</taxon>
        <taxon>Brachycera</taxon>
        <taxon>Muscomorpha</taxon>
        <taxon>Hippoboscoidea</taxon>
        <taxon>Glossinidae</taxon>
        <taxon>Glossina</taxon>
    </lineage>
</organism>
<evidence type="ECO:0000256" key="5">
    <source>
        <dbReference type="ARBA" id="ARBA00022833"/>
    </source>
</evidence>
<evidence type="ECO:0000256" key="6">
    <source>
        <dbReference type="ARBA" id="ARBA00023242"/>
    </source>
</evidence>
<keyword evidence="6" id="KW-0539">Nucleus</keyword>
<evidence type="ECO:0000313" key="10">
    <source>
        <dbReference type="Proteomes" id="UP000091820"/>
    </source>
</evidence>
<dbReference type="PROSITE" id="PS00028">
    <property type="entry name" value="ZINC_FINGER_C2H2_1"/>
    <property type="match status" value="3"/>
</dbReference>
<dbReference type="EnsemblMetazoa" id="GBRI035354-RA">
    <property type="protein sequence ID" value="GBRI035354-PA"/>
    <property type="gene ID" value="GBRI035354"/>
</dbReference>
<dbReference type="PROSITE" id="PS50157">
    <property type="entry name" value="ZINC_FINGER_C2H2_2"/>
    <property type="match status" value="3"/>
</dbReference>
<dbReference type="SMART" id="SM00355">
    <property type="entry name" value="ZnF_C2H2"/>
    <property type="match status" value="7"/>
</dbReference>
<dbReference type="AlphaFoldDB" id="A0A1A9WWU4"/>